<gene>
    <name evidence="1" type="ORF">CHS0354_021385</name>
</gene>
<dbReference type="EMBL" id="JAEAOA010001314">
    <property type="protein sequence ID" value="KAK3583648.1"/>
    <property type="molecule type" value="Genomic_DNA"/>
</dbReference>
<sequence>MSSSSDNEETEDVEVVVEETDPYRQTFMDIGHGAAMDDTKMWEIAYREHPLYQLVEGAIYLAAIHSYDFPDITREEKRTAENIKRQNTAVGRSANLP</sequence>
<name>A0AAE0VMF7_9BIVA</name>
<evidence type="ECO:0000313" key="1">
    <source>
        <dbReference type="EMBL" id="KAK3583648.1"/>
    </source>
</evidence>
<reference evidence="1" key="2">
    <citation type="journal article" date="2021" name="Genome Biol. Evol.">
        <title>Developing a high-quality reference genome for a parasitic bivalve with doubly uniparental inheritance (Bivalvia: Unionida).</title>
        <authorList>
            <person name="Smith C.H."/>
        </authorList>
    </citation>
    <scope>NUCLEOTIDE SEQUENCE</scope>
    <source>
        <strain evidence="1">CHS0354</strain>
        <tissue evidence="1">Mantle</tissue>
    </source>
</reference>
<comment type="caution">
    <text evidence="1">The sequence shown here is derived from an EMBL/GenBank/DDBJ whole genome shotgun (WGS) entry which is preliminary data.</text>
</comment>
<evidence type="ECO:0000313" key="2">
    <source>
        <dbReference type="Proteomes" id="UP001195483"/>
    </source>
</evidence>
<reference evidence="1" key="3">
    <citation type="submission" date="2023-05" db="EMBL/GenBank/DDBJ databases">
        <authorList>
            <person name="Smith C.H."/>
        </authorList>
    </citation>
    <scope>NUCLEOTIDE SEQUENCE</scope>
    <source>
        <strain evidence="1">CHS0354</strain>
        <tissue evidence="1">Mantle</tissue>
    </source>
</reference>
<dbReference type="Proteomes" id="UP001195483">
    <property type="component" value="Unassembled WGS sequence"/>
</dbReference>
<proteinExistence type="predicted"/>
<accession>A0AAE0VMF7</accession>
<dbReference type="AlphaFoldDB" id="A0AAE0VMF7"/>
<organism evidence="1 2">
    <name type="scientific">Potamilus streckersoni</name>
    <dbReference type="NCBI Taxonomy" id="2493646"/>
    <lineage>
        <taxon>Eukaryota</taxon>
        <taxon>Metazoa</taxon>
        <taxon>Spiralia</taxon>
        <taxon>Lophotrochozoa</taxon>
        <taxon>Mollusca</taxon>
        <taxon>Bivalvia</taxon>
        <taxon>Autobranchia</taxon>
        <taxon>Heteroconchia</taxon>
        <taxon>Palaeoheterodonta</taxon>
        <taxon>Unionida</taxon>
        <taxon>Unionoidea</taxon>
        <taxon>Unionidae</taxon>
        <taxon>Ambleminae</taxon>
        <taxon>Lampsilini</taxon>
        <taxon>Potamilus</taxon>
    </lineage>
</organism>
<protein>
    <submittedName>
        <fullName evidence="1">Uncharacterized protein</fullName>
    </submittedName>
</protein>
<reference evidence="1" key="1">
    <citation type="journal article" date="2021" name="Genome Biol. Evol.">
        <title>A High-Quality Reference Genome for a Parasitic Bivalve with Doubly Uniparental Inheritance (Bivalvia: Unionida).</title>
        <authorList>
            <person name="Smith C.H."/>
        </authorList>
    </citation>
    <scope>NUCLEOTIDE SEQUENCE</scope>
    <source>
        <strain evidence="1">CHS0354</strain>
    </source>
</reference>
<keyword evidence="2" id="KW-1185">Reference proteome</keyword>